<proteinExistence type="predicted"/>
<feature type="non-terminal residue" evidence="1">
    <location>
        <position position="1"/>
    </location>
</feature>
<protein>
    <submittedName>
        <fullName evidence="1">Uncharacterized protein</fullName>
    </submittedName>
</protein>
<name>A0ABT1RTV4_9FIRM</name>
<evidence type="ECO:0000313" key="1">
    <source>
        <dbReference type="EMBL" id="MCQ4638627.1"/>
    </source>
</evidence>
<accession>A0ABT1RTV4</accession>
<sequence>GSYGYWRDQGIYIQRGEKQNPVLILEPGKEYVREDGSIGTYYNAKKMYDISQTTEKRRVRPQMKVDERQLIRALTYNPPVSMQAVEQGQLSPGEGARFVPEERCIVIQKGMEAPAIFQSVTRELAHAQFAQGSREYNRKHDTLPARSVSYLLCKKYGVDTQGFDFNDAPDYLAALEPQEIRQTLSKIRDAASDLASRMSKVLEPDRSNRVVGQER</sequence>
<evidence type="ECO:0000313" key="2">
    <source>
        <dbReference type="Proteomes" id="UP001524502"/>
    </source>
</evidence>
<keyword evidence="2" id="KW-1185">Reference proteome</keyword>
<organism evidence="1 2">
    <name type="scientific">Anaerovorax odorimutans</name>
    <dbReference type="NCBI Taxonomy" id="109327"/>
    <lineage>
        <taxon>Bacteria</taxon>
        <taxon>Bacillati</taxon>
        <taxon>Bacillota</taxon>
        <taxon>Clostridia</taxon>
        <taxon>Peptostreptococcales</taxon>
        <taxon>Anaerovoracaceae</taxon>
        <taxon>Anaerovorax</taxon>
    </lineage>
</organism>
<dbReference type="EMBL" id="JANFXK010000060">
    <property type="protein sequence ID" value="MCQ4638627.1"/>
    <property type="molecule type" value="Genomic_DNA"/>
</dbReference>
<reference evidence="1 2" key="1">
    <citation type="submission" date="2022-06" db="EMBL/GenBank/DDBJ databases">
        <title>Isolation of gut microbiota from human fecal samples.</title>
        <authorList>
            <person name="Pamer E.G."/>
            <person name="Barat B."/>
            <person name="Waligurski E."/>
            <person name="Medina S."/>
            <person name="Paddock L."/>
            <person name="Mostad J."/>
        </authorList>
    </citation>
    <scope>NUCLEOTIDE SEQUENCE [LARGE SCALE GENOMIC DNA]</scope>
    <source>
        <strain evidence="1 2">SL.3.17</strain>
    </source>
</reference>
<comment type="caution">
    <text evidence="1">The sequence shown here is derived from an EMBL/GenBank/DDBJ whole genome shotgun (WGS) entry which is preliminary data.</text>
</comment>
<gene>
    <name evidence="1" type="ORF">NE619_18010</name>
</gene>
<dbReference type="Proteomes" id="UP001524502">
    <property type="component" value="Unassembled WGS sequence"/>
</dbReference>
<dbReference type="RefSeq" id="WP_256133833.1">
    <property type="nucleotide sequence ID" value="NZ_JANFXK010000060.1"/>
</dbReference>